<evidence type="ECO:0008006" key="5">
    <source>
        <dbReference type="Google" id="ProtNLM"/>
    </source>
</evidence>
<keyword evidence="1" id="KW-1133">Transmembrane helix</keyword>
<evidence type="ECO:0000313" key="4">
    <source>
        <dbReference type="Proteomes" id="UP001596972"/>
    </source>
</evidence>
<organism evidence="3 4">
    <name type="scientific">Actinomadura sediminis</name>
    <dbReference type="NCBI Taxonomy" id="1038904"/>
    <lineage>
        <taxon>Bacteria</taxon>
        <taxon>Bacillati</taxon>
        <taxon>Actinomycetota</taxon>
        <taxon>Actinomycetes</taxon>
        <taxon>Streptosporangiales</taxon>
        <taxon>Thermomonosporaceae</taxon>
        <taxon>Actinomadura</taxon>
    </lineage>
</organism>
<reference evidence="4" key="1">
    <citation type="journal article" date="2019" name="Int. J. Syst. Evol. Microbiol.">
        <title>The Global Catalogue of Microorganisms (GCM) 10K type strain sequencing project: providing services to taxonomists for standard genome sequencing and annotation.</title>
        <authorList>
            <consortium name="The Broad Institute Genomics Platform"/>
            <consortium name="The Broad Institute Genome Sequencing Center for Infectious Disease"/>
            <person name="Wu L."/>
            <person name="Ma J."/>
        </authorList>
    </citation>
    <scope>NUCLEOTIDE SEQUENCE [LARGE SCALE GENOMIC DNA]</scope>
    <source>
        <strain evidence="4">JCM 31202</strain>
    </source>
</reference>
<dbReference type="Proteomes" id="UP001596972">
    <property type="component" value="Unassembled WGS sequence"/>
</dbReference>
<feature type="signal peptide" evidence="2">
    <location>
        <begin position="1"/>
        <end position="26"/>
    </location>
</feature>
<feature type="chain" id="PRO_5046322140" description="Holin" evidence="2">
    <location>
        <begin position="27"/>
        <end position="63"/>
    </location>
</feature>
<proteinExistence type="predicted"/>
<feature type="transmembrane region" description="Helical" evidence="1">
    <location>
        <begin position="36"/>
        <end position="55"/>
    </location>
</feature>
<keyword evidence="2" id="KW-0732">Signal</keyword>
<keyword evidence="4" id="KW-1185">Reference proteome</keyword>
<accession>A0ABW3EPN5</accession>
<sequence>MKIGSYAKSLVAAVVAGSGTLGTAMADDVVTTGEWVGVALAVLGALGIVAAVPNARVSDDLRR</sequence>
<protein>
    <recommendedName>
        <fullName evidence="5">Holin</fullName>
    </recommendedName>
</protein>
<evidence type="ECO:0000313" key="3">
    <source>
        <dbReference type="EMBL" id="MFD0902318.1"/>
    </source>
</evidence>
<keyword evidence="1" id="KW-0472">Membrane</keyword>
<dbReference type="EMBL" id="JBHTJA010000034">
    <property type="protein sequence ID" value="MFD0902318.1"/>
    <property type="molecule type" value="Genomic_DNA"/>
</dbReference>
<keyword evidence="1" id="KW-0812">Transmembrane</keyword>
<comment type="caution">
    <text evidence="3">The sequence shown here is derived from an EMBL/GenBank/DDBJ whole genome shotgun (WGS) entry which is preliminary data.</text>
</comment>
<evidence type="ECO:0000256" key="1">
    <source>
        <dbReference type="SAM" id="Phobius"/>
    </source>
</evidence>
<gene>
    <name evidence="3" type="ORF">ACFQ11_18110</name>
</gene>
<name>A0ABW3EPN5_9ACTN</name>
<evidence type="ECO:0000256" key="2">
    <source>
        <dbReference type="SAM" id="SignalP"/>
    </source>
</evidence>
<dbReference type="RefSeq" id="WP_378299979.1">
    <property type="nucleotide sequence ID" value="NZ_JBHTJA010000034.1"/>
</dbReference>